<dbReference type="RefSeq" id="WP_275419556.1">
    <property type="nucleotide sequence ID" value="NZ_CP106877.1"/>
</dbReference>
<dbReference type="GO" id="GO:0009986">
    <property type="term" value="C:cell surface"/>
    <property type="evidence" value="ECO:0007669"/>
    <property type="project" value="UniProtKB-SubCell"/>
</dbReference>
<sequence length="149" mass="17831">MFVGRFKDDKGFTLLELFFSLFIFSLILIFISHTVPLLQYHDYTEEFLNEMEWEVFVNQVKSEIRNSDKIRLTYNRILLYEDEKLILYEKYGNQLRRRVDLKGHEIILFSIASFSYQKTTKGITIQVERKDGTVHEATIFIPPHIEVEE</sequence>
<protein>
    <submittedName>
        <fullName evidence="4">Competence type IV pilus minor pilin ComGF</fullName>
    </submittedName>
</protein>
<evidence type="ECO:0000256" key="3">
    <source>
        <dbReference type="SAM" id="Phobius"/>
    </source>
</evidence>
<keyword evidence="2" id="KW-0178">Competence</keyword>
<dbReference type="InterPro" id="IPR012902">
    <property type="entry name" value="N_methyl_site"/>
</dbReference>
<accession>A0A9E8RW72</accession>
<dbReference type="AlphaFoldDB" id="A0A9E8RW72"/>
<evidence type="ECO:0000256" key="2">
    <source>
        <dbReference type="ARBA" id="ARBA00023287"/>
    </source>
</evidence>
<evidence type="ECO:0000313" key="5">
    <source>
        <dbReference type="Proteomes" id="UP001164726"/>
    </source>
</evidence>
<dbReference type="NCBIfam" id="NF041002">
    <property type="entry name" value="pilin_ComGF"/>
    <property type="match status" value="1"/>
</dbReference>
<dbReference type="Pfam" id="PF15980">
    <property type="entry name" value="ComGF"/>
    <property type="match status" value="1"/>
</dbReference>
<dbReference type="EMBL" id="CP106877">
    <property type="protein sequence ID" value="WAA11445.1"/>
    <property type="molecule type" value="Genomic_DNA"/>
</dbReference>
<dbReference type="GO" id="GO:0030420">
    <property type="term" value="P:establishment of competence for transformation"/>
    <property type="evidence" value="ECO:0007669"/>
    <property type="project" value="UniProtKB-KW"/>
</dbReference>
<keyword evidence="5" id="KW-1185">Reference proteome</keyword>
<keyword evidence="3" id="KW-0472">Membrane</keyword>
<dbReference type="InterPro" id="IPR016977">
    <property type="entry name" value="ComGF"/>
</dbReference>
<name>A0A9E8RW72_9BACI</name>
<gene>
    <name evidence="4" type="primary">comGF</name>
    <name evidence="4" type="ORF">OE105_07305</name>
</gene>
<dbReference type="PROSITE" id="PS00409">
    <property type="entry name" value="PROKAR_NTER_METHYL"/>
    <property type="match status" value="1"/>
</dbReference>
<dbReference type="KEGG" id="fhl:OE105_07305"/>
<reference evidence="4" key="1">
    <citation type="submission" date="2022-09" db="EMBL/GenBank/DDBJ databases">
        <title>Complete Genomes of Fervidibacillus albus and Fervidibacillus halotolerans isolated from tidal flat sediments.</title>
        <authorList>
            <person name="Kwon K.K."/>
            <person name="Yang S.-H."/>
            <person name="Park M.J."/>
            <person name="Oh H.-M."/>
        </authorList>
    </citation>
    <scope>NUCLEOTIDE SEQUENCE</scope>
    <source>
        <strain evidence="4">MEBiC13594</strain>
    </source>
</reference>
<feature type="transmembrane region" description="Helical" evidence="3">
    <location>
        <begin position="12"/>
        <end position="31"/>
    </location>
</feature>
<keyword evidence="3" id="KW-1133">Transmembrane helix</keyword>
<proteinExistence type="predicted"/>
<keyword evidence="3" id="KW-0812">Transmembrane</keyword>
<comment type="subcellular location">
    <subcellularLocation>
        <location evidence="1">Cell surface</location>
    </subcellularLocation>
</comment>
<dbReference type="Proteomes" id="UP001164726">
    <property type="component" value="Chromosome"/>
</dbReference>
<evidence type="ECO:0000256" key="1">
    <source>
        <dbReference type="ARBA" id="ARBA00004241"/>
    </source>
</evidence>
<evidence type="ECO:0000313" key="4">
    <source>
        <dbReference type="EMBL" id="WAA11445.1"/>
    </source>
</evidence>
<organism evidence="4 5">
    <name type="scientific">Fervidibacillus halotolerans</name>
    <dbReference type="NCBI Taxonomy" id="2980027"/>
    <lineage>
        <taxon>Bacteria</taxon>
        <taxon>Bacillati</taxon>
        <taxon>Bacillota</taxon>
        <taxon>Bacilli</taxon>
        <taxon>Bacillales</taxon>
        <taxon>Bacillaceae</taxon>
        <taxon>Fervidibacillus</taxon>
    </lineage>
</organism>